<organism evidence="1">
    <name type="scientific">Hexamita inflata</name>
    <dbReference type="NCBI Taxonomy" id="28002"/>
    <lineage>
        <taxon>Eukaryota</taxon>
        <taxon>Metamonada</taxon>
        <taxon>Diplomonadida</taxon>
        <taxon>Hexamitidae</taxon>
        <taxon>Hexamitinae</taxon>
        <taxon>Hexamita</taxon>
    </lineage>
</organism>
<name>A0AA86Q053_9EUKA</name>
<reference evidence="1" key="1">
    <citation type="submission" date="2023-06" db="EMBL/GenBank/DDBJ databases">
        <authorList>
            <person name="Kurt Z."/>
        </authorList>
    </citation>
    <scope>NUCLEOTIDE SEQUENCE</scope>
</reference>
<keyword evidence="3" id="KW-1185">Reference proteome</keyword>
<dbReference type="EMBL" id="CATOUU010000775">
    <property type="protein sequence ID" value="CAI9947362.1"/>
    <property type="molecule type" value="Genomic_DNA"/>
</dbReference>
<sequence length="257" mass="30162">MWKQQFGQSLRKFLYIDHSIQSESDAQTYLNLSQVKSKHGMWNKVAILCGATEKQVHDYYHNTWSKQFCDSYEEYKDQLNEQLLNLMQSKMRKSDVLNQLIGQLQLEHPDKNFHTISLRQLLTYTYDRLAQRIDLNTHVDQNITKQSCDCSVKAGQEQIANQHPIMDQNEIIFLVTQLQTLVQGGVRVYFQYLHNIILLTFIVFESVTRLHKYGMTIIEARFCISTVQNHNSMKFCITSKPLKEIVTVRFDKNFAIA</sequence>
<evidence type="ECO:0000313" key="2">
    <source>
        <dbReference type="EMBL" id="CAL6062442.1"/>
    </source>
</evidence>
<accession>A0AA86Q053</accession>
<reference evidence="2 3" key="2">
    <citation type="submission" date="2024-07" db="EMBL/GenBank/DDBJ databases">
        <authorList>
            <person name="Akdeniz Z."/>
        </authorList>
    </citation>
    <scope>NUCLEOTIDE SEQUENCE [LARGE SCALE GENOMIC DNA]</scope>
</reference>
<dbReference type="AlphaFoldDB" id="A0AA86Q053"/>
<proteinExistence type="predicted"/>
<gene>
    <name evidence="1" type="ORF">HINF_LOCUS35007</name>
    <name evidence="2" type="ORF">HINF_LOCUS50190</name>
</gene>
<comment type="caution">
    <text evidence="1">The sequence shown here is derived from an EMBL/GenBank/DDBJ whole genome shotgun (WGS) entry which is preliminary data.</text>
</comment>
<protein>
    <submittedName>
        <fullName evidence="1">Uncharacterized protein</fullName>
    </submittedName>
</protein>
<evidence type="ECO:0000313" key="1">
    <source>
        <dbReference type="EMBL" id="CAI9947362.1"/>
    </source>
</evidence>
<evidence type="ECO:0000313" key="3">
    <source>
        <dbReference type="Proteomes" id="UP001642409"/>
    </source>
</evidence>
<dbReference type="EMBL" id="CAXDID020000239">
    <property type="protein sequence ID" value="CAL6062442.1"/>
    <property type="molecule type" value="Genomic_DNA"/>
</dbReference>
<dbReference type="Proteomes" id="UP001642409">
    <property type="component" value="Unassembled WGS sequence"/>
</dbReference>